<dbReference type="Pfam" id="PF00005">
    <property type="entry name" value="ABC_tran"/>
    <property type="match status" value="1"/>
</dbReference>
<dbReference type="RefSeq" id="WP_116192095.1">
    <property type="nucleotide sequence ID" value="NZ_QTTN01000046.1"/>
</dbReference>
<dbReference type="SMART" id="SM00382">
    <property type="entry name" value="AAA"/>
    <property type="match status" value="1"/>
</dbReference>
<accession>A0A3D9R044</accession>
<dbReference type="CDD" id="cd03268">
    <property type="entry name" value="ABC_BcrA_bacitracin_resist"/>
    <property type="match status" value="1"/>
</dbReference>
<reference evidence="6 7" key="1">
    <citation type="submission" date="2018-08" db="EMBL/GenBank/DDBJ databases">
        <title>Genomic Encyclopedia of Type Strains, Phase III (KMG-III): the genomes of soil and plant-associated and newly described type strains.</title>
        <authorList>
            <person name="Whitman W."/>
        </authorList>
    </citation>
    <scope>NUCLEOTIDE SEQUENCE [LARGE SCALE GENOMIC DNA]</scope>
    <source>
        <strain evidence="6 7">CGMCC 1.10966</strain>
    </source>
</reference>
<evidence type="ECO:0000256" key="1">
    <source>
        <dbReference type="ARBA" id="ARBA00005417"/>
    </source>
</evidence>
<evidence type="ECO:0000256" key="2">
    <source>
        <dbReference type="ARBA" id="ARBA00022448"/>
    </source>
</evidence>
<evidence type="ECO:0000313" key="7">
    <source>
        <dbReference type="Proteomes" id="UP000256304"/>
    </source>
</evidence>
<dbReference type="Gene3D" id="3.40.50.300">
    <property type="entry name" value="P-loop containing nucleotide triphosphate hydrolases"/>
    <property type="match status" value="1"/>
</dbReference>
<protein>
    <submittedName>
        <fullName evidence="6">Bacitracin transport system ATP-binding protein</fullName>
    </submittedName>
</protein>
<gene>
    <name evidence="6" type="ORF">A8990_14641</name>
</gene>
<sequence>MNDVILKIRGLRKHYKGVNAVDGIDMALQRGDIYGFLGQNGAGKTTTIRMLMGLIQPTTGTVELFGEKIGKGKNPVLRKVGSVIEYPGFYPNLTAIENLELHGKMMGVKQSDAFEDALQTTGLWEARNRKASNFSLGMKQRLGIARAILHNPELLILDEPTNGLDPMGIKEIRHLIQELAQKRKITILVSSHILSEVEQLATKVGIIHRGRMLEETSMQQLKERNRQYISLQVDDLERSKELLVKEMGIRDCRVDEDGWLRIYDDGHVPGEMNKLLVREGILVNSLHAMKDSLEDYFVRLVEGGAVGHA</sequence>
<proteinExistence type="inferred from homology"/>
<keyword evidence="7" id="KW-1185">Reference proteome</keyword>
<dbReference type="AlphaFoldDB" id="A0A3D9R044"/>
<comment type="caution">
    <text evidence="6">The sequence shown here is derived from an EMBL/GenBank/DDBJ whole genome shotgun (WGS) entry which is preliminary data.</text>
</comment>
<keyword evidence="4 6" id="KW-0067">ATP-binding</keyword>
<name>A0A3D9R044_9BACL</name>
<dbReference type="PANTHER" id="PTHR43335">
    <property type="entry name" value="ABC TRANSPORTER, ATP-BINDING PROTEIN"/>
    <property type="match status" value="1"/>
</dbReference>
<dbReference type="PROSITE" id="PS00211">
    <property type="entry name" value="ABC_TRANSPORTER_1"/>
    <property type="match status" value="1"/>
</dbReference>
<dbReference type="PANTHER" id="PTHR43335:SF8">
    <property type="entry name" value="ABC TRANSPORTER, ATP-BINDING PROTEIN"/>
    <property type="match status" value="1"/>
</dbReference>
<organism evidence="6 7">
    <name type="scientific">Paenibacillus taihuensis</name>
    <dbReference type="NCBI Taxonomy" id="1156355"/>
    <lineage>
        <taxon>Bacteria</taxon>
        <taxon>Bacillati</taxon>
        <taxon>Bacillota</taxon>
        <taxon>Bacilli</taxon>
        <taxon>Bacillales</taxon>
        <taxon>Paenibacillaceae</taxon>
        <taxon>Paenibacillus</taxon>
    </lineage>
</organism>
<dbReference type="InterPro" id="IPR003593">
    <property type="entry name" value="AAA+_ATPase"/>
</dbReference>
<dbReference type="InterPro" id="IPR003439">
    <property type="entry name" value="ABC_transporter-like_ATP-bd"/>
</dbReference>
<feature type="domain" description="ABC transporter" evidence="5">
    <location>
        <begin position="6"/>
        <end position="234"/>
    </location>
</feature>
<evidence type="ECO:0000259" key="5">
    <source>
        <dbReference type="PROSITE" id="PS50893"/>
    </source>
</evidence>
<keyword evidence="2" id="KW-0813">Transport</keyword>
<evidence type="ECO:0000256" key="4">
    <source>
        <dbReference type="ARBA" id="ARBA00022840"/>
    </source>
</evidence>
<evidence type="ECO:0000256" key="3">
    <source>
        <dbReference type="ARBA" id="ARBA00022741"/>
    </source>
</evidence>
<dbReference type="GO" id="GO:0016887">
    <property type="term" value="F:ATP hydrolysis activity"/>
    <property type="evidence" value="ECO:0007669"/>
    <property type="project" value="InterPro"/>
</dbReference>
<dbReference type="InterPro" id="IPR017871">
    <property type="entry name" value="ABC_transporter-like_CS"/>
</dbReference>
<dbReference type="OrthoDB" id="9804819at2"/>
<keyword evidence="3" id="KW-0547">Nucleotide-binding</keyword>
<dbReference type="InterPro" id="IPR027417">
    <property type="entry name" value="P-loop_NTPase"/>
</dbReference>
<dbReference type="EMBL" id="QTTN01000046">
    <property type="protein sequence ID" value="REE66989.1"/>
    <property type="molecule type" value="Genomic_DNA"/>
</dbReference>
<dbReference type="GO" id="GO:0005524">
    <property type="term" value="F:ATP binding"/>
    <property type="evidence" value="ECO:0007669"/>
    <property type="project" value="UniProtKB-KW"/>
</dbReference>
<evidence type="ECO:0000313" key="6">
    <source>
        <dbReference type="EMBL" id="REE66989.1"/>
    </source>
</evidence>
<dbReference type="SUPFAM" id="SSF52540">
    <property type="entry name" value="P-loop containing nucleoside triphosphate hydrolases"/>
    <property type="match status" value="1"/>
</dbReference>
<dbReference type="PROSITE" id="PS50893">
    <property type="entry name" value="ABC_TRANSPORTER_2"/>
    <property type="match status" value="1"/>
</dbReference>
<comment type="similarity">
    <text evidence="1">Belongs to the ABC transporter superfamily.</text>
</comment>
<dbReference type="Proteomes" id="UP000256304">
    <property type="component" value="Unassembled WGS sequence"/>
</dbReference>